<evidence type="ECO:0000256" key="2">
    <source>
        <dbReference type="ARBA" id="ARBA00009399"/>
    </source>
</evidence>
<feature type="transmembrane region" description="Helical" evidence="6">
    <location>
        <begin position="116"/>
        <end position="136"/>
    </location>
</feature>
<keyword evidence="5 6" id="KW-0472">Membrane</keyword>
<evidence type="ECO:0000256" key="6">
    <source>
        <dbReference type="SAM" id="Phobius"/>
    </source>
</evidence>
<name>A0ABY4XBF1_9SPHN</name>
<feature type="transmembrane region" description="Helical" evidence="6">
    <location>
        <begin position="26"/>
        <end position="44"/>
    </location>
</feature>
<feature type="transmembrane region" description="Helical" evidence="6">
    <location>
        <begin position="50"/>
        <end position="71"/>
    </location>
</feature>
<dbReference type="Proteomes" id="UP001056937">
    <property type="component" value="Chromosome 1"/>
</dbReference>
<feature type="domain" description="GtrA/DPMS transmembrane" evidence="7">
    <location>
        <begin position="25"/>
        <end position="142"/>
    </location>
</feature>
<keyword evidence="9" id="KW-1185">Reference proteome</keyword>
<keyword evidence="4 6" id="KW-1133">Transmembrane helix</keyword>
<protein>
    <submittedName>
        <fullName evidence="8">GtrA family protein</fullName>
    </submittedName>
</protein>
<evidence type="ECO:0000256" key="3">
    <source>
        <dbReference type="ARBA" id="ARBA00022692"/>
    </source>
</evidence>
<evidence type="ECO:0000259" key="7">
    <source>
        <dbReference type="Pfam" id="PF04138"/>
    </source>
</evidence>
<comment type="similarity">
    <text evidence="2">Belongs to the GtrA family.</text>
</comment>
<dbReference type="PANTHER" id="PTHR38459">
    <property type="entry name" value="PROPHAGE BACTOPRENOL-LINKED GLUCOSE TRANSLOCASE HOMOLOG"/>
    <property type="match status" value="1"/>
</dbReference>
<reference evidence="8" key="1">
    <citation type="journal article" date="2022" name="Toxins">
        <title>Genomic Analysis of Sphingopyxis sp. USTB-05 for Biodegrading Cyanobacterial Hepatotoxins.</title>
        <authorList>
            <person name="Liu C."/>
            <person name="Xu Q."/>
            <person name="Zhao Z."/>
            <person name="Zhang H."/>
            <person name="Liu X."/>
            <person name="Yin C."/>
            <person name="Liu Y."/>
            <person name="Yan H."/>
        </authorList>
    </citation>
    <scope>NUCLEOTIDE SEQUENCE</scope>
    <source>
        <strain evidence="8">NBD5</strain>
    </source>
</reference>
<dbReference type="RefSeq" id="WP_252168008.1">
    <property type="nucleotide sequence ID" value="NZ_CP084930.1"/>
</dbReference>
<accession>A0ABY4XBF1</accession>
<feature type="transmembrane region" description="Helical" evidence="6">
    <location>
        <begin position="92"/>
        <end position="110"/>
    </location>
</feature>
<dbReference type="PANTHER" id="PTHR38459:SF1">
    <property type="entry name" value="PROPHAGE BACTOPRENOL-LINKED GLUCOSE TRANSLOCASE HOMOLOG"/>
    <property type="match status" value="1"/>
</dbReference>
<dbReference type="EMBL" id="CP084930">
    <property type="protein sequence ID" value="USI74204.1"/>
    <property type="molecule type" value="Genomic_DNA"/>
</dbReference>
<proteinExistence type="inferred from homology"/>
<evidence type="ECO:0000313" key="8">
    <source>
        <dbReference type="EMBL" id="USI74204.1"/>
    </source>
</evidence>
<gene>
    <name evidence="8" type="ORF">LHA26_07060</name>
</gene>
<comment type="subcellular location">
    <subcellularLocation>
        <location evidence="1">Membrane</location>
        <topology evidence="1">Multi-pass membrane protein</topology>
    </subcellularLocation>
</comment>
<evidence type="ECO:0000256" key="1">
    <source>
        <dbReference type="ARBA" id="ARBA00004141"/>
    </source>
</evidence>
<sequence>MRSGIARLWHILEDDHRVMVAQLARYGFAGVGVTLFQIAVYNALAGPHGYAPLIANSFAFVAAMLLGYTIHSRFSFQGHGRRDNVARSAGRFVIASLIGFAINSFWVWSLTGLLHLPHWAPSLPMFFVTPFALFWLNRRWVFG</sequence>
<keyword evidence="3 6" id="KW-0812">Transmembrane</keyword>
<evidence type="ECO:0000256" key="5">
    <source>
        <dbReference type="ARBA" id="ARBA00023136"/>
    </source>
</evidence>
<dbReference type="Pfam" id="PF04138">
    <property type="entry name" value="GtrA_DPMS_TM"/>
    <property type="match status" value="1"/>
</dbReference>
<evidence type="ECO:0000256" key="4">
    <source>
        <dbReference type="ARBA" id="ARBA00022989"/>
    </source>
</evidence>
<dbReference type="InterPro" id="IPR007267">
    <property type="entry name" value="GtrA_DPMS_TM"/>
</dbReference>
<organism evidence="8 9">
    <name type="scientific">Sphingomonas morindae</name>
    <dbReference type="NCBI Taxonomy" id="1541170"/>
    <lineage>
        <taxon>Bacteria</taxon>
        <taxon>Pseudomonadati</taxon>
        <taxon>Pseudomonadota</taxon>
        <taxon>Alphaproteobacteria</taxon>
        <taxon>Sphingomonadales</taxon>
        <taxon>Sphingomonadaceae</taxon>
        <taxon>Sphingomonas</taxon>
    </lineage>
</organism>
<dbReference type="InterPro" id="IPR051401">
    <property type="entry name" value="GtrA_CellWall_Glycosyl"/>
</dbReference>
<evidence type="ECO:0000313" key="9">
    <source>
        <dbReference type="Proteomes" id="UP001056937"/>
    </source>
</evidence>